<dbReference type="AlphaFoldDB" id="A0AAD8VMQ4"/>
<sequence length="180" mass="20320">MNNILAGDYPRLRYPQFQPPKKGSIERDGFVIWTPYPPPPARPEGPEEGPEWKAPSEYAMVANDFRCPGDPKDFPGQCVAIRASLKPPLPSLVEAGTCWVKEEHAYCARCGGDGLGCSRCGHLSPPRVPSQPLRMQPPPSPRRFEPRPPSDDDGSSNDIDIDYEYMYYRTRYDMTIFLFI</sequence>
<feature type="region of interest" description="Disordered" evidence="1">
    <location>
        <begin position="127"/>
        <end position="158"/>
    </location>
</feature>
<comment type="caution">
    <text evidence="2">The sequence shown here is derived from an EMBL/GenBank/DDBJ whole genome shotgun (WGS) entry which is preliminary data.</text>
</comment>
<dbReference type="Proteomes" id="UP001231189">
    <property type="component" value="Unassembled WGS sequence"/>
</dbReference>
<protein>
    <submittedName>
        <fullName evidence="2">Uncharacterized protein</fullName>
    </submittedName>
</protein>
<evidence type="ECO:0000313" key="2">
    <source>
        <dbReference type="EMBL" id="KAK1610143.1"/>
    </source>
</evidence>
<proteinExistence type="predicted"/>
<evidence type="ECO:0000256" key="1">
    <source>
        <dbReference type="SAM" id="MobiDB-lite"/>
    </source>
</evidence>
<organism evidence="2 3">
    <name type="scientific">Lolium multiflorum</name>
    <name type="common">Italian ryegrass</name>
    <name type="synonym">Lolium perenne subsp. multiflorum</name>
    <dbReference type="NCBI Taxonomy" id="4521"/>
    <lineage>
        <taxon>Eukaryota</taxon>
        <taxon>Viridiplantae</taxon>
        <taxon>Streptophyta</taxon>
        <taxon>Embryophyta</taxon>
        <taxon>Tracheophyta</taxon>
        <taxon>Spermatophyta</taxon>
        <taxon>Magnoliopsida</taxon>
        <taxon>Liliopsida</taxon>
        <taxon>Poales</taxon>
        <taxon>Poaceae</taxon>
        <taxon>BOP clade</taxon>
        <taxon>Pooideae</taxon>
        <taxon>Poodae</taxon>
        <taxon>Poeae</taxon>
        <taxon>Poeae Chloroplast Group 2 (Poeae type)</taxon>
        <taxon>Loliodinae</taxon>
        <taxon>Loliinae</taxon>
        <taxon>Lolium</taxon>
    </lineage>
</organism>
<dbReference type="EMBL" id="JAUUTY010000007">
    <property type="protein sequence ID" value="KAK1610143.1"/>
    <property type="molecule type" value="Genomic_DNA"/>
</dbReference>
<accession>A0AAD8VMQ4</accession>
<reference evidence="2" key="1">
    <citation type="submission" date="2023-07" db="EMBL/GenBank/DDBJ databases">
        <title>A chromosome-level genome assembly of Lolium multiflorum.</title>
        <authorList>
            <person name="Chen Y."/>
            <person name="Copetti D."/>
            <person name="Kolliker R."/>
            <person name="Studer B."/>
        </authorList>
    </citation>
    <scope>NUCLEOTIDE SEQUENCE</scope>
    <source>
        <strain evidence="2">02402/16</strain>
        <tissue evidence="2">Leaf</tissue>
    </source>
</reference>
<gene>
    <name evidence="2" type="ORF">QYE76_033816</name>
</gene>
<name>A0AAD8VMQ4_LOLMU</name>
<keyword evidence="3" id="KW-1185">Reference proteome</keyword>
<evidence type="ECO:0000313" key="3">
    <source>
        <dbReference type="Proteomes" id="UP001231189"/>
    </source>
</evidence>